<accession>V2UTC8</accession>
<dbReference type="EMBL" id="AYEV01000068">
    <property type="protein sequence ID" value="ESK51851.1"/>
    <property type="molecule type" value="Genomic_DNA"/>
</dbReference>
<protein>
    <submittedName>
        <fullName evidence="2">Uncharacterized protein</fullName>
    </submittedName>
</protein>
<gene>
    <name evidence="2" type="ORF">F990_03541</name>
</gene>
<name>V2UTC8_9GAMM</name>
<dbReference type="PATRIC" id="fig|1120928.5.peg.3581"/>
<evidence type="ECO:0000313" key="3">
    <source>
        <dbReference type="Proteomes" id="UP000017404"/>
    </source>
</evidence>
<proteinExistence type="predicted"/>
<dbReference type="STRING" id="202955.GCA_000759995_00707"/>
<keyword evidence="1" id="KW-0472">Membrane</keyword>
<comment type="caution">
    <text evidence="2">The sequence shown here is derived from an EMBL/GenBank/DDBJ whole genome shotgun (WGS) entry which is preliminary data.</text>
</comment>
<dbReference type="Proteomes" id="UP000017404">
    <property type="component" value="Unassembled WGS sequence"/>
</dbReference>
<dbReference type="RefSeq" id="WP_023274847.1">
    <property type="nucleotide sequence ID" value="NZ_AYEV01000068.1"/>
</dbReference>
<sequence>MDLKGNKMKVLGIVLILLGIGFGILSIVLLIKAIFQIKELKNKDIKIEFKYSENKKKEDNS</sequence>
<feature type="transmembrane region" description="Helical" evidence="1">
    <location>
        <begin position="12"/>
        <end position="35"/>
    </location>
</feature>
<dbReference type="AlphaFoldDB" id="V2UTC8"/>
<reference evidence="2 3" key="1">
    <citation type="submission" date="2013-10" db="EMBL/GenBank/DDBJ databases">
        <title>The Genome Sequence of Acinetobacter tjernbergiae CIP107465.</title>
        <authorList>
            <consortium name="The Broad Institute Genomics Platform"/>
            <consortium name="The Broad Institute Genome Sequencing Center for Infectious Disease"/>
            <person name="Cerqueira G."/>
            <person name="Feldgarden M."/>
            <person name="Courvalin P."/>
            <person name="Grillot-Courvalin C."/>
            <person name="Clermont D."/>
            <person name="Rocha E."/>
            <person name="Yoon E.-J."/>
            <person name="Nemec A."/>
            <person name="Young S.K."/>
            <person name="Zeng Q."/>
            <person name="Gargeya S."/>
            <person name="Fitzgerald M."/>
            <person name="Abouelleil A."/>
            <person name="Alvarado L."/>
            <person name="Berlin A.M."/>
            <person name="Chapman S.B."/>
            <person name="Gainer-Dewar J."/>
            <person name="Goldberg J."/>
            <person name="Gnerre S."/>
            <person name="Griggs A."/>
            <person name="Gujja S."/>
            <person name="Hansen M."/>
            <person name="Howarth C."/>
            <person name="Imamovic A."/>
            <person name="Ireland A."/>
            <person name="Larimer J."/>
            <person name="McCowan C."/>
            <person name="Murphy C."/>
            <person name="Pearson M."/>
            <person name="Poon T.W."/>
            <person name="Priest M."/>
            <person name="Roberts A."/>
            <person name="Saif S."/>
            <person name="Shea T."/>
            <person name="Sykes S."/>
            <person name="Wortman J."/>
            <person name="Nusbaum C."/>
            <person name="Birren B."/>
        </authorList>
    </citation>
    <scope>NUCLEOTIDE SEQUENCE [LARGE SCALE GENOMIC DNA]</scope>
    <source>
        <strain evidence="2 3">CIP 107465</strain>
    </source>
</reference>
<keyword evidence="3" id="KW-1185">Reference proteome</keyword>
<evidence type="ECO:0000313" key="2">
    <source>
        <dbReference type="EMBL" id="ESK51851.1"/>
    </source>
</evidence>
<keyword evidence="1" id="KW-0812">Transmembrane</keyword>
<keyword evidence="1" id="KW-1133">Transmembrane helix</keyword>
<evidence type="ECO:0000256" key="1">
    <source>
        <dbReference type="SAM" id="Phobius"/>
    </source>
</evidence>
<organism evidence="2 3">
    <name type="scientific">Acinetobacter tjernbergiae DSM 14971 = CIP 107465</name>
    <dbReference type="NCBI Taxonomy" id="1120928"/>
    <lineage>
        <taxon>Bacteria</taxon>
        <taxon>Pseudomonadati</taxon>
        <taxon>Pseudomonadota</taxon>
        <taxon>Gammaproteobacteria</taxon>
        <taxon>Moraxellales</taxon>
        <taxon>Moraxellaceae</taxon>
        <taxon>Acinetobacter</taxon>
    </lineage>
</organism>